<evidence type="ECO:0000256" key="5">
    <source>
        <dbReference type="ARBA" id="ARBA00022833"/>
    </source>
</evidence>
<evidence type="ECO:0000256" key="1">
    <source>
        <dbReference type="ARBA" id="ARBA00004123"/>
    </source>
</evidence>
<gene>
    <name evidence="12" type="ORF">HETSPECPRED_000737</name>
</gene>
<dbReference type="Proteomes" id="UP000664521">
    <property type="component" value="Unassembled WGS sequence"/>
</dbReference>
<evidence type="ECO:0000256" key="4">
    <source>
        <dbReference type="ARBA" id="ARBA00022771"/>
    </source>
</evidence>
<evidence type="ECO:0000313" key="13">
    <source>
        <dbReference type="Proteomes" id="UP000664521"/>
    </source>
</evidence>
<evidence type="ECO:0000256" key="9">
    <source>
        <dbReference type="ARBA" id="ARBA00023242"/>
    </source>
</evidence>
<dbReference type="GO" id="GO:0000981">
    <property type="term" value="F:DNA-binding transcription factor activity, RNA polymerase II-specific"/>
    <property type="evidence" value="ECO:0007669"/>
    <property type="project" value="TreeGrafter"/>
</dbReference>
<keyword evidence="13" id="KW-1185">Reference proteome</keyword>
<organism evidence="12 13">
    <name type="scientific">Heterodermia speciosa</name>
    <dbReference type="NCBI Taxonomy" id="116794"/>
    <lineage>
        <taxon>Eukaryota</taxon>
        <taxon>Fungi</taxon>
        <taxon>Dikarya</taxon>
        <taxon>Ascomycota</taxon>
        <taxon>Pezizomycotina</taxon>
        <taxon>Lecanoromycetes</taxon>
        <taxon>OSLEUM clade</taxon>
        <taxon>Lecanoromycetidae</taxon>
        <taxon>Caliciales</taxon>
        <taxon>Physciaceae</taxon>
        <taxon>Heterodermia</taxon>
    </lineage>
</organism>
<dbReference type="PROSITE" id="PS50157">
    <property type="entry name" value="ZINC_FINGER_C2H2_2"/>
    <property type="match status" value="2"/>
</dbReference>
<accession>A0A8H3IRV4</accession>
<feature type="domain" description="C2H2-type" evidence="11">
    <location>
        <begin position="180"/>
        <end position="202"/>
    </location>
</feature>
<dbReference type="OrthoDB" id="654211at2759"/>
<dbReference type="InterPro" id="IPR013087">
    <property type="entry name" value="Znf_C2H2_type"/>
</dbReference>
<reference evidence="12" key="1">
    <citation type="submission" date="2021-03" db="EMBL/GenBank/DDBJ databases">
        <authorList>
            <person name="Tagirdzhanova G."/>
        </authorList>
    </citation>
    <scope>NUCLEOTIDE SEQUENCE</scope>
</reference>
<dbReference type="Pfam" id="PF00096">
    <property type="entry name" value="zf-C2H2"/>
    <property type="match status" value="2"/>
</dbReference>
<dbReference type="GO" id="GO:0008270">
    <property type="term" value="F:zinc ion binding"/>
    <property type="evidence" value="ECO:0007669"/>
    <property type="project" value="UniProtKB-KW"/>
</dbReference>
<evidence type="ECO:0000256" key="3">
    <source>
        <dbReference type="ARBA" id="ARBA00022737"/>
    </source>
</evidence>
<comment type="subcellular location">
    <subcellularLocation>
        <location evidence="1">Nucleus</location>
    </subcellularLocation>
</comment>
<evidence type="ECO:0000256" key="6">
    <source>
        <dbReference type="ARBA" id="ARBA00023015"/>
    </source>
</evidence>
<keyword evidence="3" id="KW-0677">Repeat</keyword>
<keyword evidence="2" id="KW-0479">Metal-binding</keyword>
<dbReference type="EMBL" id="CAJPDS010000107">
    <property type="protein sequence ID" value="CAF9938002.1"/>
    <property type="molecule type" value="Genomic_DNA"/>
</dbReference>
<dbReference type="PROSITE" id="PS00028">
    <property type="entry name" value="ZINC_FINGER_C2H2_1"/>
    <property type="match status" value="2"/>
</dbReference>
<keyword evidence="4 10" id="KW-0863">Zinc-finger</keyword>
<proteinExistence type="predicted"/>
<keyword evidence="8" id="KW-0804">Transcription</keyword>
<keyword evidence="7" id="KW-0238">DNA-binding</keyword>
<keyword evidence="9" id="KW-0539">Nucleus</keyword>
<feature type="domain" description="C2H2-type" evidence="11">
    <location>
        <begin position="207"/>
        <end position="234"/>
    </location>
</feature>
<keyword evidence="6" id="KW-0805">Transcription regulation</keyword>
<dbReference type="GO" id="GO:0005634">
    <property type="term" value="C:nucleus"/>
    <property type="evidence" value="ECO:0007669"/>
    <property type="project" value="UniProtKB-SubCell"/>
</dbReference>
<sequence length="234" mass="25759">MASNSNSREKHGRTSSTTALMTFNTYMTDDNHWQQNPSVFANRNEHFNIPTGGRENFHSTSIHPIYGLGAIPEQASPTSPFMPPLPSANPTANGVGDQIFDLDAFLASASYQSSNDTFDPNVNIAVPSYRVGSHTNYGFNSPANTGYGHSNGGPYQSIPPPDPVPTLIPRQTSTTSSNRFSCPTCGKTFTRKADMQRHKRLHGKPSLQCNVQGCTKGFYRNDKLQEHIKTHQRN</sequence>
<evidence type="ECO:0000256" key="7">
    <source>
        <dbReference type="ARBA" id="ARBA00023125"/>
    </source>
</evidence>
<comment type="caution">
    <text evidence="12">The sequence shown here is derived from an EMBL/GenBank/DDBJ whole genome shotgun (WGS) entry which is preliminary data.</text>
</comment>
<dbReference type="AlphaFoldDB" id="A0A8H3IRV4"/>
<dbReference type="InterPro" id="IPR036236">
    <property type="entry name" value="Znf_C2H2_sf"/>
</dbReference>
<dbReference type="PANTHER" id="PTHR23235">
    <property type="entry name" value="KRUEPPEL-LIKE TRANSCRIPTION FACTOR"/>
    <property type="match status" value="1"/>
</dbReference>
<dbReference type="FunFam" id="3.30.160.60:FF:001228">
    <property type="entry name" value="Zinc finger protein 236"/>
    <property type="match status" value="1"/>
</dbReference>
<evidence type="ECO:0000313" key="12">
    <source>
        <dbReference type="EMBL" id="CAF9938002.1"/>
    </source>
</evidence>
<evidence type="ECO:0000256" key="2">
    <source>
        <dbReference type="ARBA" id="ARBA00022723"/>
    </source>
</evidence>
<evidence type="ECO:0000256" key="8">
    <source>
        <dbReference type="ARBA" id="ARBA00023163"/>
    </source>
</evidence>
<name>A0A8H3IRV4_9LECA</name>
<keyword evidence="5" id="KW-0862">Zinc</keyword>
<dbReference type="Gene3D" id="3.30.160.60">
    <property type="entry name" value="Classic Zinc Finger"/>
    <property type="match status" value="2"/>
</dbReference>
<protein>
    <recommendedName>
        <fullName evidence="11">C2H2-type domain-containing protein</fullName>
    </recommendedName>
</protein>
<evidence type="ECO:0000259" key="11">
    <source>
        <dbReference type="PROSITE" id="PS50157"/>
    </source>
</evidence>
<dbReference type="SMART" id="SM00355">
    <property type="entry name" value="ZnF_C2H2"/>
    <property type="match status" value="2"/>
</dbReference>
<dbReference type="GO" id="GO:0000978">
    <property type="term" value="F:RNA polymerase II cis-regulatory region sequence-specific DNA binding"/>
    <property type="evidence" value="ECO:0007669"/>
    <property type="project" value="TreeGrafter"/>
</dbReference>
<dbReference type="SUPFAM" id="SSF57667">
    <property type="entry name" value="beta-beta-alpha zinc fingers"/>
    <property type="match status" value="1"/>
</dbReference>
<dbReference type="PANTHER" id="PTHR23235:SF120">
    <property type="entry name" value="KRUPPEL-LIKE FACTOR 15"/>
    <property type="match status" value="1"/>
</dbReference>
<evidence type="ECO:0000256" key="10">
    <source>
        <dbReference type="PROSITE-ProRule" id="PRU00042"/>
    </source>
</evidence>